<evidence type="ECO:0000313" key="1">
    <source>
        <dbReference type="EMBL" id="MEQ2242021.1"/>
    </source>
</evidence>
<sequence>MSCCCLSFSKDPVPASPAQHERIPHPEHACWPYDEVYCYISDVYFLKSQLGFQNLLKWSQRLSVKKSGDVLLTVNISHLPV</sequence>
<proteinExistence type="predicted"/>
<reference evidence="1 2" key="1">
    <citation type="submission" date="2021-06" db="EMBL/GenBank/DDBJ databases">
        <authorList>
            <person name="Palmer J.M."/>
        </authorList>
    </citation>
    <scope>NUCLEOTIDE SEQUENCE [LARGE SCALE GENOMIC DNA]</scope>
    <source>
        <strain evidence="2">if_2019</strain>
        <tissue evidence="1">Muscle</tissue>
    </source>
</reference>
<keyword evidence="2" id="KW-1185">Reference proteome</keyword>
<accession>A0ABV0UBB7</accession>
<evidence type="ECO:0000313" key="2">
    <source>
        <dbReference type="Proteomes" id="UP001482620"/>
    </source>
</evidence>
<dbReference type="Proteomes" id="UP001482620">
    <property type="component" value="Unassembled WGS sequence"/>
</dbReference>
<dbReference type="EMBL" id="JAHRIQ010062799">
    <property type="protein sequence ID" value="MEQ2242021.1"/>
    <property type="molecule type" value="Genomic_DNA"/>
</dbReference>
<comment type="caution">
    <text evidence="1">The sequence shown here is derived from an EMBL/GenBank/DDBJ whole genome shotgun (WGS) entry which is preliminary data.</text>
</comment>
<protein>
    <submittedName>
        <fullName evidence="1">Uncharacterized protein</fullName>
    </submittedName>
</protein>
<gene>
    <name evidence="1" type="ORF">ILYODFUR_031421</name>
</gene>
<organism evidence="1 2">
    <name type="scientific">Ilyodon furcidens</name>
    <name type="common">goldbreast splitfin</name>
    <dbReference type="NCBI Taxonomy" id="33524"/>
    <lineage>
        <taxon>Eukaryota</taxon>
        <taxon>Metazoa</taxon>
        <taxon>Chordata</taxon>
        <taxon>Craniata</taxon>
        <taxon>Vertebrata</taxon>
        <taxon>Euteleostomi</taxon>
        <taxon>Actinopterygii</taxon>
        <taxon>Neopterygii</taxon>
        <taxon>Teleostei</taxon>
        <taxon>Neoteleostei</taxon>
        <taxon>Acanthomorphata</taxon>
        <taxon>Ovalentaria</taxon>
        <taxon>Atherinomorphae</taxon>
        <taxon>Cyprinodontiformes</taxon>
        <taxon>Goodeidae</taxon>
        <taxon>Ilyodon</taxon>
    </lineage>
</organism>
<name>A0ABV0UBB7_9TELE</name>